<feature type="domain" description="SMP-30/Gluconolactonase/LRE-like region" evidence="3">
    <location>
        <begin position="61"/>
        <end position="282"/>
    </location>
</feature>
<dbReference type="PANTHER" id="PTHR47572:SF4">
    <property type="entry name" value="LACTONASE DRP35"/>
    <property type="match status" value="1"/>
</dbReference>
<dbReference type="Proteomes" id="UP000281332">
    <property type="component" value="Unassembled WGS sequence"/>
</dbReference>
<gene>
    <name evidence="4" type="ORF">BBB56_17770</name>
</gene>
<dbReference type="InterPro" id="IPR011042">
    <property type="entry name" value="6-blade_b-propeller_TolB-like"/>
</dbReference>
<proteinExistence type="predicted"/>
<dbReference type="PANTHER" id="PTHR47572">
    <property type="entry name" value="LIPOPROTEIN-RELATED"/>
    <property type="match status" value="1"/>
</dbReference>
<dbReference type="Gene3D" id="2.120.10.30">
    <property type="entry name" value="TolB, C-terminal domain"/>
    <property type="match status" value="1"/>
</dbReference>
<dbReference type="AlphaFoldDB" id="A0A3N4NML4"/>
<comment type="caution">
    <text evidence="4">The sequence shown here is derived from an EMBL/GenBank/DDBJ whole genome shotgun (WGS) entry which is preliminary data.</text>
</comment>
<name>A0A3N4NML4_9GAMM</name>
<dbReference type="Pfam" id="PF08450">
    <property type="entry name" value="SGL"/>
    <property type="match status" value="1"/>
</dbReference>
<keyword evidence="5" id="KW-1185">Reference proteome</keyword>
<sequence>MKFKKFLTAGAFFIASTSALSAPLAYLQDIPLYQIPEADRNLQTVDAEKWLQVTDATTVLEGPSFDRQGNLLLTDVFKGQIIKIDPQRRQSVLFEDVHLAPSATAIGQDGHIYVAAGHKDDSSGEIFSLDGQGQNRRVILSADRKYQPNDLVLDKQGGIYFTDARGNSGDRSGGVYYISPGEKTISPVLTHLSGANGIALSPDGGTLWVVEFSAGVLHRLVMKNASEVEPFGETVAYRFNSPAPDSMKADNKGNLYIALHGQGRVIALNSNAIPVGQITIPGRDKGEFLRTANLAIRPGTHELYILSSGDAEHHSGAAVFRSNSLGKGQKE</sequence>
<evidence type="ECO:0000259" key="3">
    <source>
        <dbReference type="Pfam" id="PF08450"/>
    </source>
</evidence>
<feature type="signal peptide" evidence="2">
    <location>
        <begin position="1"/>
        <end position="21"/>
    </location>
</feature>
<dbReference type="InterPro" id="IPR013658">
    <property type="entry name" value="SGL"/>
</dbReference>
<keyword evidence="1" id="KW-0378">Hydrolase</keyword>
<dbReference type="OrthoDB" id="241638at2"/>
<keyword evidence="2" id="KW-0732">Signal</keyword>
<feature type="chain" id="PRO_5018139833" evidence="2">
    <location>
        <begin position="22"/>
        <end position="331"/>
    </location>
</feature>
<evidence type="ECO:0000256" key="1">
    <source>
        <dbReference type="ARBA" id="ARBA00022801"/>
    </source>
</evidence>
<evidence type="ECO:0000313" key="4">
    <source>
        <dbReference type="EMBL" id="RPD96795.1"/>
    </source>
</evidence>
<protein>
    <submittedName>
        <fullName evidence="4">SMP-30/gluconolactonase/LRE family protein</fullName>
    </submittedName>
</protein>
<dbReference type="EMBL" id="RMVG01000016">
    <property type="protein sequence ID" value="RPD96795.1"/>
    <property type="molecule type" value="Genomic_DNA"/>
</dbReference>
<evidence type="ECO:0000256" key="2">
    <source>
        <dbReference type="SAM" id="SignalP"/>
    </source>
</evidence>
<evidence type="ECO:0000313" key="5">
    <source>
        <dbReference type="Proteomes" id="UP000281332"/>
    </source>
</evidence>
<dbReference type="InterPro" id="IPR051262">
    <property type="entry name" value="SMP-30/CGR1_Lactonase"/>
</dbReference>
<dbReference type="GO" id="GO:0016787">
    <property type="term" value="F:hydrolase activity"/>
    <property type="evidence" value="ECO:0007669"/>
    <property type="project" value="UniProtKB-KW"/>
</dbReference>
<dbReference type="SUPFAM" id="SSF63829">
    <property type="entry name" value="Calcium-dependent phosphotriesterase"/>
    <property type="match status" value="1"/>
</dbReference>
<dbReference type="RefSeq" id="WP_123802253.1">
    <property type="nucleotide sequence ID" value="NZ_RMVG01000016.1"/>
</dbReference>
<organism evidence="4 5">
    <name type="scientific">Candidatus Pantoea deserta</name>
    <dbReference type="NCBI Taxonomy" id="1869313"/>
    <lineage>
        <taxon>Bacteria</taxon>
        <taxon>Pseudomonadati</taxon>
        <taxon>Pseudomonadota</taxon>
        <taxon>Gammaproteobacteria</taxon>
        <taxon>Enterobacterales</taxon>
        <taxon>Erwiniaceae</taxon>
        <taxon>Pantoea</taxon>
    </lineage>
</organism>
<reference evidence="4 5" key="1">
    <citation type="submission" date="2018-11" db="EMBL/GenBank/DDBJ databases">
        <title>Whole genome sequencing of Pantoea sp. RIT388.</title>
        <authorList>
            <person name="Gan H.M."/>
            <person name="Hudson A.O."/>
        </authorList>
    </citation>
    <scope>NUCLEOTIDE SEQUENCE [LARGE SCALE GENOMIC DNA]</scope>
    <source>
        <strain evidence="4 5">RIT388</strain>
    </source>
</reference>
<accession>A0A3N4NML4</accession>